<protein>
    <submittedName>
        <fullName evidence="1">Uncharacterized protein</fullName>
    </submittedName>
</protein>
<keyword evidence="2" id="KW-1185">Reference proteome</keyword>
<dbReference type="EMBL" id="JBAMIC010000008">
    <property type="protein sequence ID" value="KAK7105043.1"/>
    <property type="molecule type" value="Genomic_DNA"/>
</dbReference>
<sequence>MAQSNKAILAQLPSFNEETTIDEWLKAYERGELERTLRCHWSQFVPLVFARGHDVEKEQRYANTFLFHPLEQFLCGGDPSIKFQELKEMDAPSQICGHVFRTGEPTYSCRSVHCRRI</sequence>
<dbReference type="Proteomes" id="UP001374579">
    <property type="component" value="Unassembled WGS sequence"/>
</dbReference>
<evidence type="ECO:0000313" key="2">
    <source>
        <dbReference type="Proteomes" id="UP001374579"/>
    </source>
</evidence>
<evidence type="ECO:0000313" key="1">
    <source>
        <dbReference type="EMBL" id="KAK7105043.1"/>
    </source>
</evidence>
<comment type="caution">
    <text evidence="1">The sequence shown here is derived from an EMBL/GenBank/DDBJ whole genome shotgun (WGS) entry which is preliminary data.</text>
</comment>
<accession>A0AAN9BH23</accession>
<gene>
    <name evidence="1" type="ORF">V1264_019666</name>
</gene>
<proteinExistence type="predicted"/>
<name>A0AAN9BH23_9CAEN</name>
<dbReference type="AlphaFoldDB" id="A0AAN9BH23"/>
<reference evidence="1 2" key="1">
    <citation type="submission" date="2024-02" db="EMBL/GenBank/DDBJ databases">
        <title>Chromosome-scale genome assembly of the rough periwinkle Littorina saxatilis.</title>
        <authorList>
            <person name="De Jode A."/>
            <person name="Faria R."/>
            <person name="Formenti G."/>
            <person name="Sims Y."/>
            <person name="Smith T.P."/>
            <person name="Tracey A."/>
            <person name="Wood J.M.D."/>
            <person name="Zagrodzka Z.B."/>
            <person name="Johannesson K."/>
            <person name="Butlin R.K."/>
            <person name="Leder E.H."/>
        </authorList>
    </citation>
    <scope>NUCLEOTIDE SEQUENCE [LARGE SCALE GENOMIC DNA]</scope>
    <source>
        <strain evidence="1">Snail1</strain>
        <tissue evidence="1">Muscle</tissue>
    </source>
</reference>
<organism evidence="1 2">
    <name type="scientific">Littorina saxatilis</name>
    <dbReference type="NCBI Taxonomy" id="31220"/>
    <lineage>
        <taxon>Eukaryota</taxon>
        <taxon>Metazoa</taxon>
        <taxon>Spiralia</taxon>
        <taxon>Lophotrochozoa</taxon>
        <taxon>Mollusca</taxon>
        <taxon>Gastropoda</taxon>
        <taxon>Caenogastropoda</taxon>
        <taxon>Littorinimorpha</taxon>
        <taxon>Littorinoidea</taxon>
        <taxon>Littorinidae</taxon>
        <taxon>Littorina</taxon>
    </lineage>
</organism>